<dbReference type="InterPro" id="IPR013766">
    <property type="entry name" value="Thioredoxin_domain"/>
</dbReference>
<comment type="caution">
    <text evidence="3">The sequence shown here is derived from an EMBL/GenBank/DDBJ whole genome shotgun (WGS) entry which is preliminary data.</text>
</comment>
<evidence type="ECO:0000313" key="5">
    <source>
        <dbReference type="Proteomes" id="UP000693970"/>
    </source>
</evidence>
<dbReference type="Proteomes" id="UP000693970">
    <property type="component" value="Unassembled WGS sequence"/>
</dbReference>
<organism evidence="3 5">
    <name type="scientific">Nitzschia inconspicua</name>
    <dbReference type="NCBI Taxonomy" id="303405"/>
    <lineage>
        <taxon>Eukaryota</taxon>
        <taxon>Sar</taxon>
        <taxon>Stramenopiles</taxon>
        <taxon>Ochrophyta</taxon>
        <taxon>Bacillariophyta</taxon>
        <taxon>Bacillariophyceae</taxon>
        <taxon>Bacillariophycidae</taxon>
        <taxon>Bacillariales</taxon>
        <taxon>Bacillariaceae</taxon>
        <taxon>Nitzschia</taxon>
    </lineage>
</organism>
<dbReference type="AlphaFoldDB" id="A0A9K3P992"/>
<keyword evidence="1" id="KW-1015">Disulfide bond</keyword>
<proteinExistence type="predicted"/>
<accession>A0A9K3P992</accession>
<evidence type="ECO:0000313" key="4">
    <source>
        <dbReference type="EMBL" id="KAG7347554.1"/>
    </source>
</evidence>
<evidence type="ECO:0000256" key="1">
    <source>
        <dbReference type="ARBA" id="ARBA00023157"/>
    </source>
</evidence>
<evidence type="ECO:0000313" key="3">
    <source>
        <dbReference type="EMBL" id="KAG7338982.1"/>
    </source>
</evidence>
<gene>
    <name evidence="4" type="ORF">IV203_016259</name>
    <name evidence="3" type="ORF">IV203_017473</name>
</gene>
<dbReference type="InterPro" id="IPR017937">
    <property type="entry name" value="Thioredoxin_CS"/>
</dbReference>
<keyword evidence="5" id="KW-1185">Reference proteome</keyword>
<dbReference type="PANTHER" id="PTHR46115">
    <property type="entry name" value="THIOREDOXIN-LIKE PROTEIN 1"/>
    <property type="match status" value="1"/>
</dbReference>
<dbReference type="PROSITE" id="PS51352">
    <property type="entry name" value="THIOREDOXIN_2"/>
    <property type="match status" value="1"/>
</dbReference>
<evidence type="ECO:0000259" key="2">
    <source>
        <dbReference type="PROSITE" id="PS51352"/>
    </source>
</evidence>
<dbReference type="OrthoDB" id="2121326at2759"/>
<protein>
    <submittedName>
        <fullName evidence="3">Thioredoxin</fullName>
    </submittedName>
</protein>
<dbReference type="FunFam" id="3.40.30.10:FF:000245">
    <property type="entry name" value="Thioredoxin"/>
    <property type="match status" value="1"/>
</dbReference>
<name>A0A9K3P992_9STRA</name>
<dbReference type="EMBL" id="JAGRRH010000020">
    <property type="protein sequence ID" value="KAG7347554.1"/>
    <property type="molecule type" value="Genomic_DNA"/>
</dbReference>
<reference evidence="3" key="2">
    <citation type="submission" date="2021-04" db="EMBL/GenBank/DDBJ databases">
        <authorList>
            <person name="Podell S."/>
        </authorList>
    </citation>
    <scope>NUCLEOTIDE SEQUENCE</scope>
    <source>
        <strain evidence="3">Hildebrandi</strain>
    </source>
</reference>
<dbReference type="Pfam" id="PF00085">
    <property type="entry name" value="Thioredoxin"/>
    <property type="match status" value="1"/>
</dbReference>
<dbReference type="CDD" id="cd02947">
    <property type="entry name" value="TRX_family"/>
    <property type="match status" value="1"/>
</dbReference>
<feature type="domain" description="Thioredoxin" evidence="2">
    <location>
        <begin position="1"/>
        <end position="122"/>
    </location>
</feature>
<dbReference type="PROSITE" id="PS00194">
    <property type="entry name" value="THIOREDOXIN_1"/>
    <property type="match status" value="1"/>
</dbReference>
<reference evidence="3" key="1">
    <citation type="journal article" date="2021" name="Sci. Rep.">
        <title>Diploid genomic architecture of Nitzschia inconspicua, an elite biomass production diatom.</title>
        <authorList>
            <person name="Oliver A."/>
            <person name="Podell S."/>
            <person name="Pinowska A."/>
            <person name="Traller J.C."/>
            <person name="Smith S.R."/>
            <person name="McClure R."/>
            <person name="Beliaev A."/>
            <person name="Bohutskyi P."/>
            <person name="Hill E.A."/>
            <person name="Rabines A."/>
            <person name="Zheng H."/>
            <person name="Allen L.Z."/>
            <person name="Kuo A."/>
            <person name="Grigoriev I.V."/>
            <person name="Allen A.E."/>
            <person name="Hazlebeck D."/>
            <person name="Allen E.E."/>
        </authorList>
    </citation>
    <scope>NUCLEOTIDE SEQUENCE</scope>
    <source>
        <strain evidence="3">Hildebrandi</strain>
    </source>
</reference>
<dbReference type="EMBL" id="JAGRRH010000044">
    <property type="protein sequence ID" value="KAG7338982.1"/>
    <property type="molecule type" value="Genomic_DNA"/>
</dbReference>
<sequence>MHKSSSTDESDIETIGKVVYCATEQEYYQALNDAGSKLVVIDVFAEWCPPCRQIAPVFEALARQHPNVVFVKVDVDKVPTIKTILGVWAMPSFFFFKNGKKLSSFMGANENALRRGIANDGNVGIYLEFGSAQDIVYTYCKSLAHNGSFIGWLDELQIC</sequence>